<name>A0A269TDV7_MEGEL</name>
<dbReference type="GO" id="GO:0005886">
    <property type="term" value="C:plasma membrane"/>
    <property type="evidence" value="ECO:0007669"/>
    <property type="project" value="UniProtKB-SubCell"/>
</dbReference>
<comment type="caution">
    <text evidence="7">The sequence shown here is derived from an EMBL/GenBank/DDBJ whole genome shotgun (WGS) entry which is preliminary data.</text>
</comment>
<evidence type="ECO:0000256" key="6">
    <source>
        <dbReference type="ARBA" id="ARBA00023136"/>
    </source>
</evidence>
<comment type="similarity">
    <text evidence="2">Belongs to the MgtC/SapB family.</text>
</comment>
<proteinExistence type="inferred from homology"/>
<keyword evidence="4" id="KW-0812">Transmembrane</keyword>
<evidence type="ECO:0000256" key="5">
    <source>
        <dbReference type="ARBA" id="ARBA00022989"/>
    </source>
</evidence>
<reference evidence="7 8" key="1">
    <citation type="submission" date="2020-04" db="EMBL/GenBank/DDBJ databases">
        <authorList>
            <person name="Hitch T.C.A."/>
            <person name="Wylensek D."/>
            <person name="Clavel T."/>
        </authorList>
    </citation>
    <scope>NUCLEOTIDE SEQUENCE [LARGE SCALE GENOMIC DNA]</scope>
    <source>
        <strain evidence="7 8">WCA-386-APC-2A</strain>
    </source>
</reference>
<dbReference type="AlphaFoldDB" id="A0A269TDV7"/>
<organism evidence="7 8">
    <name type="scientific">Megasphaera elsdenii</name>
    <dbReference type="NCBI Taxonomy" id="907"/>
    <lineage>
        <taxon>Bacteria</taxon>
        <taxon>Bacillati</taxon>
        <taxon>Bacillota</taxon>
        <taxon>Negativicutes</taxon>
        <taxon>Veillonellales</taxon>
        <taxon>Veillonellaceae</taxon>
        <taxon>Megasphaera</taxon>
    </lineage>
</organism>
<keyword evidence="3" id="KW-1003">Cell membrane</keyword>
<keyword evidence="5" id="KW-1133">Transmembrane helix</keyword>
<dbReference type="PRINTS" id="PR01837">
    <property type="entry name" value="MGTCSAPBPROT"/>
</dbReference>
<accession>A0A269TDV7</accession>
<sequence length="240" mass="26220">MISTEDSIIRLIIALILGGLIGYERQAQSKSAGLRTHTLVCVGSCLCMIISINIAMDYYFTFGYNNSDPERIAAQVVSGVGFIGAGTILANQKDRSVRGLTTAAGLWAVSAIGLVVGAGYLTIACVATALIFLVLTVFVRLDARLEGRFHKKYVMHLVMKNNIGQARKLSTFIHDHHMHIKTFHSHNDDDAPLADIDIELKAAHHMDETEIISQLLAMKGIKQATFHVDDGSQGQENYGH</sequence>
<evidence type="ECO:0000313" key="8">
    <source>
        <dbReference type="Proteomes" id="UP000536773"/>
    </source>
</evidence>
<keyword evidence="6" id="KW-0472">Membrane</keyword>
<dbReference type="PANTHER" id="PTHR33778:SF1">
    <property type="entry name" value="MAGNESIUM TRANSPORTER YHID-RELATED"/>
    <property type="match status" value="1"/>
</dbReference>
<comment type="subcellular location">
    <subcellularLocation>
        <location evidence="1">Cell membrane</location>
        <topology evidence="1">Multi-pass membrane protein</topology>
    </subcellularLocation>
</comment>
<dbReference type="InterPro" id="IPR003416">
    <property type="entry name" value="MgtC/SapB/SrpB/YhiD_fam"/>
</dbReference>
<evidence type="ECO:0000256" key="2">
    <source>
        <dbReference type="ARBA" id="ARBA00009298"/>
    </source>
</evidence>
<dbReference type="InterPro" id="IPR049177">
    <property type="entry name" value="MgtC_SapB_SrpB_YhiD_N"/>
</dbReference>
<evidence type="ECO:0000256" key="4">
    <source>
        <dbReference type="ARBA" id="ARBA00022692"/>
    </source>
</evidence>
<evidence type="ECO:0000256" key="3">
    <source>
        <dbReference type="ARBA" id="ARBA00022475"/>
    </source>
</evidence>
<evidence type="ECO:0000256" key="1">
    <source>
        <dbReference type="ARBA" id="ARBA00004651"/>
    </source>
</evidence>
<evidence type="ECO:0000313" key="7">
    <source>
        <dbReference type="EMBL" id="NMK38398.1"/>
    </source>
</evidence>
<dbReference type="RefSeq" id="WP_022497940.1">
    <property type="nucleotide sequence ID" value="NZ_CABMON010000007.1"/>
</dbReference>
<gene>
    <name evidence="7" type="ORF">HG933_03185</name>
</gene>
<dbReference type="EMBL" id="JABBJH010000003">
    <property type="protein sequence ID" value="NMK38398.1"/>
    <property type="molecule type" value="Genomic_DNA"/>
</dbReference>
<dbReference type="PANTHER" id="PTHR33778">
    <property type="entry name" value="PROTEIN MGTC"/>
    <property type="match status" value="1"/>
</dbReference>
<dbReference type="Proteomes" id="UP000536773">
    <property type="component" value="Unassembled WGS sequence"/>
</dbReference>
<dbReference type="Pfam" id="PF02308">
    <property type="entry name" value="MgtC"/>
    <property type="match status" value="1"/>
</dbReference>
<protein>
    <submittedName>
        <fullName evidence="7">MgtC/SapB family protein</fullName>
    </submittedName>
</protein>